<evidence type="ECO:0000256" key="4">
    <source>
        <dbReference type="SAM" id="MobiDB-lite"/>
    </source>
</evidence>
<evidence type="ECO:0000256" key="3">
    <source>
        <dbReference type="ARBA" id="ARBA00023163"/>
    </source>
</evidence>
<dbReference type="SMART" id="SM00354">
    <property type="entry name" value="HTH_LACI"/>
    <property type="match status" value="1"/>
</dbReference>
<evidence type="ECO:0000313" key="6">
    <source>
        <dbReference type="EMBL" id="PZG11967.1"/>
    </source>
</evidence>
<dbReference type="SUPFAM" id="SSF53822">
    <property type="entry name" value="Periplasmic binding protein-like I"/>
    <property type="match status" value="1"/>
</dbReference>
<dbReference type="InterPro" id="IPR046335">
    <property type="entry name" value="LacI/GalR-like_sensor"/>
</dbReference>
<dbReference type="InterPro" id="IPR010982">
    <property type="entry name" value="Lambda_DNA-bd_dom_sf"/>
</dbReference>
<accession>A0A2W2ERK3</accession>
<dbReference type="EMBL" id="POUD01000202">
    <property type="protein sequence ID" value="PZG11967.1"/>
    <property type="molecule type" value="Genomic_DNA"/>
</dbReference>
<dbReference type="OrthoDB" id="9785139at2"/>
<keyword evidence="7" id="KW-1185">Reference proteome</keyword>
<dbReference type="CDD" id="cd01392">
    <property type="entry name" value="HTH_LacI"/>
    <property type="match status" value="1"/>
</dbReference>
<name>A0A2W2ERK3_9ACTN</name>
<dbReference type="SUPFAM" id="SSF47413">
    <property type="entry name" value="lambda repressor-like DNA-binding domains"/>
    <property type="match status" value="1"/>
</dbReference>
<dbReference type="PROSITE" id="PS00356">
    <property type="entry name" value="HTH_LACI_1"/>
    <property type="match status" value="1"/>
</dbReference>
<dbReference type="PANTHER" id="PTHR30146">
    <property type="entry name" value="LACI-RELATED TRANSCRIPTIONAL REPRESSOR"/>
    <property type="match status" value="1"/>
</dbReference>
<dbReference type="AlphaFoldDB" id="A0A2W2ERK3"/>
<protein>
    <submittedName>
        <fullName evidence="6">LacI family transcriptional regulator</fullName>
    </submittedName>
</protein>
<comment type="caution">
    <text evidence="6">The sequence shown here is derived from an EMBL/GenBank/DDBJ whole genome shotgun (WGS) entry which is preliminary data.</text>
</comment>
<dbReference type="Gene3D" id="3.40.50.2300">
    <property type="match status" value="2"/>
</dbReference>
<dbReference type="Pfam" id="PF00356">
    <property type="entry name" value="LacI"/>
    <property type="match status" value="1"/>
</dbReference>
<sequence>MPERLVRGPVSVSAEGGERAVKPRTGRPAVLMDVAARAGVSTMTVSRVLNAPDLVRAETRARVLAAVRELDYRPNQAARQLVTGRSGVLGVVSIDTTLYGPATMLYCIEQAARQAGYNVSIVSLGSLNRRSMEEGVQRLRTQAVDGVIIVAPHESAADGLRHLPPEMPVVAVDAGDDIPVPVAKVDQRAGAALVTRHLLDLGHESVLHVAGPADWLDANGRIDGWRGVLEAAGRPVPEVLRGDWSSRSGYELGRRLAGDPGVTAVFAANDQMALGVLRALREAGRRVPEDVSVAGFDDVPESAYFWPPLTTVRQDFREVGRHAFRLLLDRMAGAEPQARVLVEPELVVRESTTSPA</sequence>
<proteinExistence type="predicted"/>
<dbReference type="CDD" id="cd01574">
    <property type="entry name" value="PBP1_LacI"/>
    <property type="match status" value="1"/>
</dbReference>
<dbReference type="GO" id="GO:0003700">
    <property type="term" value="F:DNA-binding transcription factor activity"/>
    <property type="evidence" value="ECO:0007669"/>
    <property type="project" value="TreeGrafter"/>
</dbReference>
<dbReference type="InterPro" id="IPR000843">
    <property type="entry name" value="HTH_LacI"/>
</dbReference>
<gene>
    <name evidence="6" type="ORF">C1J01_34195</name>
</gene>
<keyword evidence="3" id="KW-0804">Transcription</keyword>
<dbReference type="GO" id="GO:0000976">
    <property type="term" value="F:transcription cis-regulatory region binding"/>
    <property type="evidence" value="ECO:0007669"/>
    <property type="project" value="TreeGrafter"/>
</dbReference>
<evidence type="ECO:0000259" key="5">
    <source>
        <dbReference type="PROSITE" id="PS50932"/>
    </source>
</evidence>
<keyword evidence="1" id="KW-0805">Transcription regulation</keyword>
<dbReference type="Pfam" id="PF13377">
    <property type="entry name" value="Peripla_BP_3"/>
    <property type="match status" value="1"/>
</dbReference>
<dbReference type="Proteomes" id="UP000249304">
    <property type="component" value="Unassembled WGS sequence"/>
</dbReference>
<reference evidence="6 7" key="1">
    <citation type="submission" date="2018-01" db="EMBL/GenBank/DDBJ databases">
        <title>Draft genome sequence of Nonomuraea sp. KC333.</title>
        <authorList>
            <person name="Sahin N."/>
            <person name="Saygin H."/>
            <person name="Ay H."/>
        </authorList>
    </citation>
    <scope>NUCLEOTIDE SEQUENCE [LARGE SCALE GENOMIC DNA]</scope>
    <source>
        <strain evidence="6 7">KC333</strain>
    </source>
</reference>
<evidence type="ECO:0000256" key="1">
    <source>
        <dbReference type="ARBA" id="ARBA00023015"/>
    </source>
</evidence>
<dbReference type="InterPro" id="IPR028082">
    <property type="entry name" value="Peripla_BP_I"/>
</dbReference>
<dbReference type="PROSITE" id="PS50932">
    <property type="entry name" value="HTH_LACI_2"/>
    <property type="match status" value="1"/>
</dbReference>
<feature type="region of interest" description="Disordered" evidence="4">
    <location>
        <begin position="1"/>
        <end position="21"/>
    </location>
</feature>
<dbReference type="PANTHER" id="PTHR30146:SF153">
    <property type="entry name" value="LACTOSE OPERON REPRESSOR"/>
    <property type="match status" value="1"/>
</dbReference>
<feature type="domain" description="HTH lacI-type" evidence="5">
    <location>
        <begin position="29"/>
        <end position="83"/>
    </location>
</feature>
<keyword evidence="2" id="KW-0238">DNA-binding</keyword>
<dbReference type="Gene3D" id="1.10.260.40">
    <property type="entry name" value="lambda repressor-like DNA-binding domains"/>
    <property type="match status" value="1"/>
</dbReference>
<evidence type="ECO:0000256" key="2">
    <source>
        <dbReference type="ARBA" id="ARBA00023125"/>
    </source>
</evidence>
<evidence type="ECO:0000313" key="7">
    <source>
        <dbReference type="Proteomes" id="UP000249304"/>
    </source>
</evidence>
<organism evidence="6 7">
    <name type="scientific">Nonomuraea aridisoli</name>
    <dbReference type="NCBI Taxonomy" id="2070368"/>
    <lineage>
        <taxon>Bacteria</taxon>
        <taxon>Bacillati</taxon>
        <taxon>Actinomycetota</taxon>
        <taxon>Actinomycetes</taxon>
        <taxon>Streptosporangiales</taxon>
        <taxon>Streptosporangiaceae</taxon>
        <taxon>Nonomuraea</taxon>
    </lineage>
</organism>